<dbReference type="Pfam" id="PF06985">
    <property type="entry name" value="HET"/>
    <property type="match status" value="1"/>
</dbReference>
<comment type="caution">
    <text evidence="5">The sequence shown here is derived from an EMBL/GenBank/DDBJ whole genome shotgun (WGS) entry which is preliminary data.</text>
</comment>
<evidence type="ECO:0008006" key="7">
    <source>
        <dbReference type="Google" id="ProtNLM"/>
    </source>
</evidence>
<dbReference type="Gene3D" id="3.40.50.300">
    <property type="entry name" value="P-loop containing nucleotide triphosphate hydrolases"/>
    <property type="match status" value="1"/>
</dbReference>
<keyword evidence="1" id="KW-0677">Repeat</keyword>
<dbReference type="EMBL" id="JAKIXB020000030">
    <property type="protein sequence ID" value="KAL1596087.1"/>
    <property type="molecule type" value="Genomic_DNA"/>
</dbReference>
<dbReference type="Pfam" id="PF25053">
    <property type="entry name" value="DUF7791"/>
    <property type="match status" value="1"/>
</dbReference>
<evidence type="ECO:0000313" key="5">
    <source>
        <dbReference type="EMBL" id="KAL1596087.1"/>
    </source>
</evidence>
<evidence type="ECO:0000313" key="6">
    <source>
        <dbReference type="Proteomes" id="UP001521222"/>
    </source>
</evidence>
<dbReference type="Pfam" id="PF24883">
    <property type="entry name" value="NPHP3_N"/>
    <property type="match status" value="1"/>
</dbReference>
<reference evidence="5 6" key="1">
    <citation type="submission" date="2024-02" db="EMBL/GenBank/DDBJ databases">
        <title>De novo assembly and annotation of 12 fungi associated with fruit tree decline syndrome in Ontario, Canada.</title>
        <authorList>
            <person name="Sulman M."/>
            <person name="Ellouze W."/>
            <person name="Ilyukhin E."/>
        </authorList>
    </citation>
    <scope>NUCLEOTIDE SEQUENCE [LARGE SCALE GENOMIC DNA]</scope>
    <source>
        <strain evidence="5 6">M97-236</strain>
    </source>
</reference>
<dbReference type="InterPro" id="IPR056884">
    <property type="entry name" value="NPHP3-like_N"/>
</dbReference>
<evidence type="ECO:0000259" key="4">
    <source>
        <dbReference type="Pfam" id="PF25053"/>
    </source>
</evidence>
<evidence type="ECO:0000259" key="2">
    <source>
        <dbReference type="Pfam" id="PF06985"/>
    </source>
</evidence>
<feature type="domain" description="Heterokaryon incompatibility" evidence="2">
    <location>
        <begin position="25"/>
        <end position="111"/>
    </location>
</feature>
<accession>A0ABR3QVA8</accession>
<dbReference type="InterPro" id="IPR056693">
    <property type="entry name" value="DUF7791"/>
</dbReference>
<dbReference type="PANTHER" id="PTHR10622:SF10">
    <property type="entry name" value="HET DOMAIN-CONTAINING PROTEIN"/>
    <property type="match status" value="1"/>
</dbReference>
<sequence>MRLLELQNDGECGLAEFTGNNVPRYAILSHTWGLDEEEVTFNDIVSRRGHDKQGYSKLMFCAKRAKEDGLQYSWVDTCCIDKSSSAELTEAINSMFHWYSKADRCYVYLNDVLKGDVGRNERCFQRSKWFTRGWTLQELLAPKAVYFFTAAGELLGSKATLLDVVHEITGISRRALEGQDLRNFSVKTRLDWAAQRETKREEDAAYSLLGILGVHMPLIYGEGRKSAFFRLRKAIDESLIYEQFDSESDRSVRATMTSSFNRVHDKHNISFSDLDSQESAQSNIDASRHIMSSLYFPRMDERRLNIHDAEPGTYLWILDSSFYAERQIDSLVDWLSSSQDRRGLYWVYGKPGSGKSTMMRFLEHKIVMPGHLLPWARNKSVVKLHHFFWGPGSELQKSIVGLLRALLGQLLNHEPLLVSQIIHDKPWAAAAPGAHPGWTQLELQDIFYRSIVSMEEHASILILIDGLDEISGTDSTRDDLIEFLCRVAELQHVKICVSSRPWNVFHDAFEECPKLRLDDLTRSDIRLFVEAQLLGHKRFKHLLHHQRDNASVLINTVLEKARGVFLWVRLVIRELLAGLRDGDTLKMLQRKVDLIPGDLNQNFKRLMDSIPPQQRYEASVLLQIALYEEKDFESLHPLRLIDLSFTDEGRSDFVVSNPSYLTTINLAHREELKDRLESTVRRLNSRCMGLLECHNGNINEAIDEELLPIIPLVTNDASGMTNKCWNLFSGVLLADVPASAVAQALYQTERLTVDFFHRTCRDFLLTTENHDLLIEYSGGQYDAQIAQLAAIIQPGFERLVHRHGSWGNGLYIYPTIHSWVAEGSSFLTLAIDFDMTAYVRQHLTPTYVQGKHGRPLLDYILRPRFPDMRGDMRIGNQTPNAKLLHTVLGMGADPNEHYSSGSVWSLFLCFLADLFEVRRELGSCSEREQHSEYVAALGMMIQAGSASSLPKSMLSCHTDYSHYHYENTFKRFMISNDLFHRRWPSVIPMATQTGHQDPETYYAVKDLLECFRPYLGSDVDRLKQAIHDNDYVDRTVI</sequence>
<name>A0ABR3QVA8_9PLEO</name>
<feature type="domain" description="DUF7791" evidence="4">
    <location>
        <begin position="609"/>
        <end position="792"/>
    </location>
</feature>
<dbReference type="PANTHER" id="PTHR10622">
    <property type="entry name" value="HET DOMAIN-CONTAINING PROTEIN"/>
    <property type="match status" value="1"/>
</dbReference>
<dbReference type="InterPro" id="IPR010730">
    <property type="entry name" value="HET"/>
</dbReference>
<keyword evidence="6" id="KW-1185">Reference proteome</keyword>
<dbReference type="SUPFAM" id="SSF52540">
    <property type="entry name" value="P-loop containing nucleoside triphosphate hydrolases"/>
    <property type="match status" value="1"/>
</dbReference>
<proteinExistence type="predicted"/>
<evidence type="ECO:0000259" key="3">
    <source>
        <dbReference type="Pfam" id="PF24883"/>
    </source>
</evidence>
<dbReference type="Proteomes" id="UP001521222">
    <property type="component" value="Unassembled WGS sequence"/>
</dbReference>
<dbReference type="InterPro" id="IPR027417">
    <property type="entry name" value="P-loop_NTPase"/>
</dbReference>
<organism evidence="5 6">
    <name type="scientific">Nothophoma quercina</name>
    <dbReference type="NCBI Taxonomy" id="749835"/>
    <lineage>
        <taxon>Eukaryota</taxon>
        <taxon>Fungi</taxon>
        <taxon>Dikarya</taxon>
        <taxon>Ascomycota</taxon>
        <taxon>Pezizomycotina</taxon>
        <taxon>Dothideomycetes</taxon>
        <taxon>Pleosporomycetidae</taxon>
        <taxon>Pleosporales</taxon>
        <taxon>Pleosporineae</taxon>
        <taxon>Didymellaceae</taxon>
        <taxon>Nothophoma</taxon>
    </lineage>
</organism>
<protein>
    <recommendedName>
        <fullName evidence="7">HET-domain-containing protein</fullName>
    </recommendedName>
</protein>
<gene>
    <name evidence="5" type="ORF">SLS59_008076</name>
</gene>
<evidence type="ECO:0000256" key="1">
    <source>
        <dbReference type="ARBA" id="ARBA00022737"/>
    </source>
</evidence>
<feature type="domain" description="Nephrocystin 3-like N-terminal" evidence="3">
    <location>
        <begin position="330"/>
        <end position="500"/>
    </location>
</feature>